<keyword evidence="2" id="KW-0378">Hydrolase</keyword>
<dbReference type="InterPro" id="IPR011059">
    <property type="entry name" value="Metal-dep_hydrolase_composite"/>
</dbReference>
<dbReference type="NCBIfam" id="NF006056">
    <property type="entry name" value="PRK08204.1"/>
    <property type="match status" value="1"/>
</dbReference>
<evidence type="ECO:0000313" key="3">
    <source>
        <dbReference type="Proteomes" id="UP000552045"/>
    </source>
</evidence>
<dbReference type="InterPro" id="IPR050287">
    <property type="entry name" value="MTA/SAH_deaminase"/>
</dbReference>
<protein>
    <submittedName>
        <fullName evidence="2">Cytosine/adenosine deaminase-related metal-dependent hydrolase</fullName>
    </submittedName>
</protein>
<dbReference type="InterPro" id="IPR006680">
    <property type="entry name" value="Amidohydro-rel"/>
</dbReference>
<feature type="domain" description="Amidohydrolase-related" evidence="1">
    <location>
        <begin position="57"/>
        <end position="413"/>
    </location>
</feature>
<name>A0A7Y9JM03_9MICO</name>
<proteinExistence type="predicted"/>
<dbReference type="SUPFAM" id="SSF51556">
    <property type="entry name" value="Metallo-dependent hydrolases"/>
    <property type="match status" value="1"/>
</dbReference>
<accession>A0A7Y9JM03</accession>
<dbReference type="Gene3D" id="2.30.40.10">
    <property type="entry name" value="Urease, subunit C, domain 1"/>
    <property type="match status" value="1"/>
</dbReference>
<dbReference type="RefSeq" id="WP_218844448.1">
    <property type="nucleotide sequence ID" value="NZ_BAABLC010000001.1"/>
</dbReference>
<gene>
    <name evidence="2" type="ORF">BKA02_000930</name>
</gene>
<dbReference type="PANTHER" id="PTHR43794">
    <property type="entry name" value="AMINOHYDROLASE SSNA-RELATED"/>
    <property type="match status" value="1"/>
</dbReference>
<dbReference type="PANTHER" id="PTHR43794:SF5">
    <property type="entry name" value="CHLOROHYDROLASE FAMILY PROTEIN"/>
    <property type="match status" value="1"/>
</dbReference>
<evidence type="ECO:0000313" key="2">
    <source>
        <dbReference type="EMBL" id="NYD53875.1"/>
    </source>
</evidence>
<sequence length="447" mass="47835">MSTASRLLITDATIVSVDPGIGVVPVGDIAVEDGVITAVGPGQPREGAIVIDGSAWIVAPGFVDTHRHTWLSAIRHSYGDVDPLRYFKEVLGGAGPRYSPEDVYAATRLGAVSALSSGTTTLMDWAHIQNTPDHADAGLAALTESGIRSIYGHGWPMTTDGAWTSSSELRHPDDIWRLADIIDGQERTSLALAARGPEMAVADVWEHELRLARELGIRTSVHVGAYAPNARARAVEAYAQRGLLSDDMTFVHCSNTSDEEIAMLAEAGATVSLGVHCELNSQGIGDVPLDRLLAHGVRPSLSGDNETKCAGDMFTQMRSLFAYYRSWVGGRHSSIADPHPLTLQDMLEFATIEGARAVGLQDSIGSITPGKQADLICLRHDDLNIAPVTDPVAAIVLGAHEGNIDTVFVAGEQLKSGGRMIRADSAETVRLALEAQQRLYPEWDLRP</sequence>
<dbReference type="Pfam" id="PF01979">
    <property type="entry name" value="Amidohydro_1"/>
    <property type="match status" value="1"/>
</dbReference>
<dbReference type="AlphaFoldDB" id="A0A7Y9JM03"/>
<keyword evidence="3" id="KW-1185">Reference proteome</keyword>
<organism evidence="2 3">
    <name type="scientific">Microbacterium pseudoresistens</name>
    <dbReference type="NCBI Taxonomy" id="640634"/>
    <lineage>
        <taxon>Bacteria</taxon>
        <taxon>Bacillati</taxon>
        <taxon>Actinomycetota</taxon>
        <taxon>Actinomycetes</taxon>
        <taxon>Micrococcales</taxon>
        <taxon>Microbacteriaceae</taxon>
        <taxon>Microbacterium</taxon>
    </lineage>
</organism>
<dbReference type="GO" id="GO:0016810">
    <property type="term" value="F:hydrolase activity, acting on carbon-nitrogen (but not peptide) bonds"/>
    <property type="evidence" value="ECO:0007669"/>
    <property type="project" value="InterPro"/>
</dbReference>
<comment type="caution">
    <text evidence="2">The sequence shown here is derived from an EMBL/GenBank/DDBJ whole genome shotgun (WGS) entry which is preliminary data.</text>
</comment>
<dbReference type="Proteomes" id="UP000552045">
    <property type="component" value="Unassembled WGS sequence"/>
</dbReference>
<dbReference type="Gene3D" id="3.20.20.140">
    <property type="entry name" value="Metal-dependent hydrolases"/>
    <property type="match status" value="1"/>
</dbReference>
<dbReference type="InterPro" id="IPR032466">
    <property type="entry name" value="Metal_Hydrolase"/>
</dbReference>
<evidence type="ECO:0000259" key="1">
    <source>
        <dbReference type="Pfam" id="PF01979"/>
    </source>
</evidence>
<dbReference type="SUPFAM" id="SSF51338">
    <property type="entry name" value="Composite domain of metallo-dependent hydrolases"/>
    <property type="match status" value="1"/>
</dbReference>
<reference evidence="2 3" key="1">
    <citation type="submission" date="2020-07" db="EMBL/GenBank/DDBJ databases">
        <title>Sequencing the genomes of 1000 actinobacteria strains.</title>
        <authorList>
            <person name="Klenk H.-P."/>
        </authorList>
    </citation>
    <scope>NUCLEOTIDE SEQUENCE [LARGE SCALE GENOMIC DNA]</scope>
    <source>
        <strain evidence="2 3">DSM 22185</strain>
    </source>
</reference>
<dbReference type="EMBL" id="JACCBH010000001">
    <property type="protein sequence ID" value="NYD53875.1"/>
    <property type="molecule type" value="Genomic_DNA"/>
</dbReference>